<evidence type="ECO:0000256" key="5">
    <source>
        <dbReference type="ARBA" id="ARBA00022840"/>
    </source>
</evidence>
<dbReference type="PROSITE" id="PS50893">
    <property type="entry name" value="ABC_TRANSPORTER_2"/>
    <property type="match status" value="1"/>
</dbReference>
<dbReference type="RefSeq" id="WP_129228044.1">
    <property type="nucleotide sequence ID" value="NZ_QYBB01000020.1"/>
</dbReference>
<organism evidence="9 10">
    <name type="scientific">Lichenibacterium minor</name>
    <dbReference type="NCBI Taxonomy" id="2316528"/>
    <lineage>
        <taxon>Bacteria</taxon>
        <taxon>Pseudomonadati</taxon>
        <taxon>Pseudomonadota</taxon>
        <taxon>Alphaproteobacteria</taxon>
        <taxon>Hyphomicrobiales</taxon>
        <taxon>Lichenihabitantaceae</taxon>
        <taxon>Lichenibacterium</taxon>
    </lineage>
</organism>
<dbReference type="PANTHER" id="PTHR43499:SF1">
    <property type="entry name" value="ABC TRANSPORTER I FAMILY MEMBER 1"/>
    <property type="match status" value="1"/>
</dbReference>
<feature type="domain" description="ABC transporter" evidence="8">
    <location>
        <begin position="9"/>
        <end position="221"/>
    </location>
</feature>
<keyword evidence="5 9" id="KW-0067">ATP-binding</keyword>
<dbReference type="InterPro" id="IPR027417">
    <property type="entry name" value="P-loop_NTPase"/>
</dbReference>
<keyword evidence="3" id="KW-0547">Nucleotide-binding</keyword>
<dbReference type="GO" id="GO:0016887">
    <property type="term" value="F:ATP hydrolysis activity"/>
    <property type="evidence" value="ECO:0007669"/>
    <property type="project" value="InterPro"/>
</dbReference>
<dbReference type="PANTHER" id="PTHR43499">
    <property type="entry name" value="ABC TRANSPORTER I FAMILY MEMBER 1"/>
    <property type="match status" value="1"/>
</dbReference>
<reference evidence="9 10" key="2">
    <citation type="submission" date="2019-02" db="EMBL/GenBank/DDBJ databases">
        <title>'Lichenibacterium ramalinii' gen. nov. sp. nov., 'Lichenibacterium minor' gen. nov. sp. nov.</title>
        <authorList>
            <person name="Pankratov T."/>
        </authorList>
    </citation>
    <scope>NUCLEOTIDE SEQUENCE [LARGE SCALE GENOMIC DNA]</scope>
    <source>
        <strain evidence="9 10">RmlP026</strain>
    </source>
</reference>
<proteinExistence type="inferred from homology"/>
<evidence type="ECO:0000259" key="8">
    <source>
        <dbReference type="PROSITE" id="PS50893"/>
    </source>
</evidence>
<dbReference type="GO" id="GO:0005524">
    <property type="term" value="F:ATP binding"/>
    <property type="evidence" value="ECO:0007669"/>
    <property type="project" value="UniProtKB-KW"/>
</dbReference>
<evidence type="ECO:0000256" key="4">
    <source>
        <dbReference type="ARBA" id="ARBA00022748"/>
    </source>
</evidence>
<dbReference type="Pfam" id="PF00005">
    <property type="entry name" value="ABC_tran"/>
    <property type="match status" value="1"/>
</dbReference>
<keyword evidence="4" id="KW-0201">Cytochrome c-type biogenesis</keyword>
<dbReference type="SUPFAM" id="SSF52540">
    <property type="entry name" value="P-loop containing nucleoside triphosphate hydrolases"/>
    <property type="match status" value="1"/>
</dbReference>
<evidence type="ECO:0000256" key="7">
    <source>
        <dbReference type="ARBA" id="ARBA00023136"/>
    </source>
</evidence>
<keyword evidence="7" id="KW-0472">Membrane</keyword>
<evidence type="ECO:0000313" key="9">
    <source>
        <dbReference type="EMBL" id="RYC30845.1"/>
    </source>
</evidence>
<dbReference type="InterPro" id="IPR003439">
    <property type="entry name" value="ABC_transporter-like_ATP-bd"/>
</dbReference>
<keyword evidence="9" id="KW-0378">Hydrolase</keyword>
<comment type="similarity">
    <text evidence="1">Belongs to the ABC transporter superfamily.</text>
</comment>
<reference evidence="9 10" key="1">
    <citation type="submission" date="2018-12" db="EMBL/GenBank/DDBJ databases">
        <authorList>
            <person name="Grouzdev D.S."/>
            <person name="Krutkina M.S."/>
        </authorList>
    </citation>
    <scope>NUCLEOTIDE SEQUENCE [LARGE SCALE GENOMIC DNA]</scope>
    <source>
        <strain evidence="9 10">RmlP026</strain>
    </source>
</reference>
<dbReference type="EMBL" id="QYBB01000020">
    <property type="protein sequence ID" value="RYC30845.1"/>
    <property type="molecule type" value="Genomic_DNA"/>
</dbReference>
<dbReference type="SMART" id="SM00382">
    <property type="entry name" value="AAA"/>
    <property type="match status" value="1"/>
</dbReference>
<evidence type="ECO:0000256" key="2">
    <source>
        <dbReference type="ARBA" id="ARBA00022448"/>
    </source>
</evidence>
<dbReference type="EC" id="3.6.3.41" evidence="9"/>
<accession>A0A4Q2U7J4</accession>
<comment type="caution">
    <text evidence="9">The sequence shown here is derived from an EMBL/GenBank/DDBJ whole genome shotgun (WGS) entry which is preliminary data.</text>
</comment>
<dbReference type="NCBIfam" id="TIGR01189">
    <property type="entry name" value="ccmA"/>
    <property type="match status" value="1"/>
</dbReference>
<dbReference type="GO" id="GO:0022857">
    <property type="term" value="F:transmembrane transporter activity"/>
    <property type="evidence" value="ECO:0007669"/>
    <property type="project" value="InterPro"/>
</dbReference>
<dbReference type="InterPro" id="IPR005895">
    <property type="entry name" value="ABC_transptr_haem_export_CcmA"/>
</dbReference>
<gene>
    <name evidence="9" type="primary">ccmA</name>
    <name evidence="9" type="ORF">D3273_16795</name>
</gene>
<keyword evidence="6" id="KW-1278">Translocase</keyword>
<keyword evidence="10" id="KW-1185">Reference proteome</keyword>
<evidence type="ECO:0000256" key="3">
    <source>
        <dbReference type="ARBA" id="ARBA00022741"/>
    </source>
</evidence>
<keyword evidence="2" id="KW-0813">Transport</keyword>
<dbReference type="Proteomes" id="UP000290759">
    <property type="component" value="Unassembled WGS sequence"/>
</dbReference>
<dbReference type="GO" id="GO:0017004">
    <property type="term" value="P:cytochrome complex assembly"/>
    <property type="evidence" value="ECO:0007669"/>
    <property type="project" value="UniProtKB-KW"/>
</dbReference>
<dbReference type="AlphaFoldDB" id="A0A4Q2U7J4"/>
<dbReference type="Gene3D" id="3.40.50.300">
    <property type="entry name" value="P-loop containing nucleotide triphosphate hydrolases"/>
    <property type="match status" value="1"/>
</dbReference>
<dbReference type="OrthoDB" id="9800654at2"/>
<dbReference type="InterPro" id="IPR017871">
    <property type="entry name" value="ABC_transporter-like_CS"/>
</dbReference>
<dbReference type="PROSITE" id="PS00211">
    <property type="entry name" value="ABC_TRANSPORTER_1"/>
    <property type="match status" value="1"/>
</dbReference>
<dbReference type="InterPro" id="IPR003593">
    <property type="entry name" value="AAA+_ATPase"/>
</dbReference>
<evidence type="ECO:0000256" key="6">
    <source>
        <dbReference type="ARBA" id="ARBA00022967"/>
    </source>
</evidence>
<evidence type="ECO:0000256" key="1">
    <source>
        <dbReference type="ARBA" id="ARBA00005417"/>
    </source>
</evidence>
<name>A0A4Q2U7J4_9HYPH</name>
<sequence>MTRPAPLTLAVAGLAAERGGRSVFADLSFAARGGEALGVVGRNGAGKSTLLRVLAGLLRPAAGRVALDPPDARDPDAPVGERAHYLGHLDALKPALTPLDHLEAAAALLGRGGGRGAPSGGPAPATPDEALDRVALGHAADLPCATLSAGQRRRVALARLLVAARPLWLLDEPSTALDLGSQAVLRGMMRDHLAAGGLIVAATHGPLGLDGTRELRLERRA</sequence>
<protein>
    <submittedName>
        <fullName evidence="9">Heme ABC exporter ATP-binding protein CcmA</fullName>
        <ecNumber evidence="9">3.6.3.41</ecNumber>
    </submittedName>
</protein>
<evidence type="ECO:0000313" key="10">
    <source>
        <dbReference type="Proteomes" id="UP000290759"/>
    </source>
</evidence>